<evidence type="ECO:0000313" key="13">
    <source>
        <dbReference type="Proteomes" id="UP001085076"/>
    </source>
</evidence>
<keyword evidence="10" id="KW-0175">Coiled coil</keyword>
<evidence type="ECO:0000259" key="11">
    <source>
        <dbReference type="PROSITE" id="PS50157"/>
    </source>
</evidence>
<dbReference type="GO" id="GO:0005484">
    <property type="term" value="F:SNAP receptor activity"/>
    <property type="evidence" value="ECO:0007669"/>
    <property type="project" value="TreeGrafter"/>
</dbReference>
<reference evidence="12" key="1">
    <citation type="submission" date="2021-03" db="EMBL/GenBank/DDBJ databases">
        <authorList>
            <person name="Li Z."/>
            <person name="Yang C."/>
        </authorList>
    </citation>
    <scope>NUCLEOTIDE SEQUENCE</scope>
    <source>
        <strain evidence="12">Dzin_1.0</strain>
        <tissue evidence="12">Leaf</tissue>
    </source>
</reference>
<gene>
    <name evidence="12" type="ORF">J5N97_007889</name>
</gene>
<evidence type="ECO:0000256" key="10">
    <source>
        <dbReference type="SAM" id="Coils"/>
    </source>
</evidence>
<dbReference type="InterPro" id="IPR023601">
    <property type="entry name" value="Golgi_SNAP_su1"/>
</dbReference>
<keyword evidence="5" id="KW-0653">Protein transport</keyword>
<keyword evidence="9" id="KW-0863">Zinc-finger</keyword>
<evidence type="ECO:0000256" key="6">
    <source>
        <dbReference type="ARBA" id="ARBA00022989"/>
    </source>
</evidence>
<dbReference type="GO" id="GO:0006888">
    <property type="term" value="P:endoplasmic reticulum to Golgi vesicle-mediated transport"/>
    <property type="evidence" value="ECO:0007669"/>
    <property type="project" value="InterPro"/>
</dbReference>
<dbReference type="GO" id="GO:0031201">
    <property type="term" value="C:SNARE complex"/>
    <property type="evidence" value="ECO:0007669"/>
    <property type="project" value="TreeGrafter"/>
</dbReference>
<keyword evidence="3" id="KW-0813">Transport</keyword>
<evidence type="ECO:0000256" key="8">
    <source>
        <dbReference type="ARBA" id="ARBA00023136"/>
    </source>
</evidence>
<dbReference type="PROSITE" id="PS00028">
    <property type="entry name" value="ZINC_FINGER_C2H2_1"/>
    <property type="match status" value="1"/>
</dbReference>
<dbReference type="GO" id="GO:0000139">
    <property type="term" value="C:Golgi membrane"/>
    <property type="evidence" value="ECO:0007669"/>
    <property type="project" value="UniProtKB-SubCell"/>
</dbReference>
<evidence type="ECO:0000256" key="5">
    <source>
        <dbReference type="ARBA" id="ARBA00022927"/>
    </source>
</evidence>
<dbReference type="SUPFAM" id="SSF57667">
    <property type="entry name" value="beta-beta-alpha zinc fingers"/>
    <property type="match status" value="1"/>
</dbReference>
<dbReference type="GO" id="GO:0015031">
    <property type="term" value="P:protein transport"/>
    <property type="evidence" value="ECO:0007669"/>
    <property type="project" value="UniProtKB-KW"/>
</dbReference>
<keyword evidence="9" id="KW-0862">Zinc</keyword>
<sequence length="476" mass="53818">MEMQVASWDSLRKQARKLEAQLDEQLNTYRRFVSNKPDGSENELESGIERLLKQLQQVNSQMQSWVSSGGSEILSHTLNRHREILQDLSQEFKRLHSSLRAKQEHASLLDFRDFDKAGLDLEEGGGSVEQALLKEQATLSRSSGQIDSVISHAQATLGALVLQRSTFGGISSKITNVSSRLPTVNHILSAIRRKKSMDTIILSLVASFRIDMQWSITIISVLLEWKQLREASIYLHELMKAGQLGLSSLQSTTVCELQSSIHTNVNPRVLKLMEEEEEGIKDHIIEIKEIMMHGGAEERPIVIPKPKENLVLDLSLSTLTSTPSSEPTPTSPEMEQRVFSCNYCRRKFYSSQALGGHQNAHKRERIIAKHRHHHHKTDHSYNLSATSLLPFHASSFNSTVRTSLDIQAHSLIHKPRSGMLYGRHSWPRTLINQQPMVRFDERVSSGALRRVAGDGGDHLGFRPEDMQKKIDLTLRL</sequence>
<dbReference type="InterPro" id="IPR036236">
    <property type="entry name" value="Znf_C2H2_sf"/>
</dbReference>
<dbReference type="GO" id="GO:0008270">
    <property type="term" value="F:zinc ion binding"/>
    <property type="evidence" value="ECO:0007669"/>
    <property type="project" value="UniProtKB-KW"/>
</dbReference>
<dbReference type="GO" id="GO:0048219">
    <property type="term" value="P:inter-Golgi cisterna vesicle-mediated transport"/>
    <property type="evidence" value="ECO:0007669"/>
    <property type="project" value="TreeGrafter"/>
</dbReference>
<dbReference type="PANTHER" id="PTHR21094">
    <property type="entry name" value="GOS-28 SNARE- RELATED"/>
    <property type="match status" value="1"/>
</dbReference>
<protein>
    <recommendedName>
        <fullName evidence="11">C2H2-type domain-containing protein</fullName>
    </recommendedName>
</protein>
<evidence type="ECO:0000256" key="4">
    <source>
        <dbReference type="ARBA" id="ARBA00022692"/>
    </source>
</evidence>
<dbReference type="PANTHER" id="PTHR21094:SF0">
    <property type="entry name" value="GOLGI SNAP RECEPTOR COMPLEX MEMBER 1-1"/>
    <property type="match status" value="1"/>
</dbReference>
<evidence type="ECO:0000256" key="7">
    <source>
        <dbReference type="ARBA" id="ARBA00023034"/>
    </source>
</evidence>
<reference evidence="12" key="2">
    <citation type="journal article" date="2022" name="Hortic Res">
        <title>The genome of Dioscorea zingiberensis sheds light on the biosynthesis, origin and evolution of the medicinally important diosgenin saponins.</title>
        <authorList>
            <person name="Li Y."/>
            <person name="Tan C."/>
            <person name="Li Z."/>
            <person name="Guo J."/>
            <person name="Li S."/>
            <person name="Chen X."/>
            <person name="Wang C."/>
            <person name="Dai X."/>
            <person name="Yang H."/>
            <person name="Song W."/>
            <person name="Hou L."/>
            <person name="Xu J."/>
            <person name="Tong Z."/>
            <person name="Xu A."/>
            <person name="Yuan X."/>
            <person name="Wang W."/>
            <person name="Yang Q."/>
            <person name="Chen L."/>
            <person name="Sun Z."/>
            <person name="Wang K."/>
            <person name="Pan B."/>
            <person name="Chen J."/>
            <person name="Bao Y."/>
            <person name="Liu F."/>
            <person name="Qi X."/>
            <person name="Gang D.R."/>
            <person name="Wen J."/>
            <person name="Li J."/>
        </authorList>
    </citation>
    <scope>NUCLEOTIDE SEQUENCE</scope>
    <source>
        <strain evidence="12">Dzin_1.0</strain>
    </source>
</reference>
<feature type="coiled-coil region" evidence="10">
    <location>
        <begin position="8"/>
        <end position="61"/>
    </location>
</feature>
<dbReference type="InterPro" id="IPR013087">
    <property type="entry name" value="Znf_C2H2_type"/>
</dbReference>
<dbReference type="GO" id="GO:0006906">
    <property type="term" value="P:vesicle fusion"/>
    <property type="evidence" value="ECO:0007669"/>
    <property type="project" value="TreeGrafter"/>
</dbReference>
<name>A0A9D5DCR1_9LILI</name>
<keyword evidence="6" id="KW-1133">Transmembrane helix</keyword>
<dbReference type="AlphaFoldDB" id="A0A9D5DCR1"/>
<evidence type="ECO:0000256" key="3">
    <source>
        <dbReference type="ARBA" id="ARBA00022448"/>
    </source>
</evidence>
<dbReference type="Proteomes" id="UP001085076">
    <property type="component" value="Miscellaneous, Linkage group lg01"/>
</dbReference>
<evidence type="ECO:0000256" key="1">
    <source>
        <dbReference type="ARBA" id="ARBA00004409"/>
    </source>
</evidence>
<keyword evidence="4" id="KW-0812">Transmembrane</keyword>
<comment type="similarity">
    <text evidence="2">Belongs to the GOSR1 family.</text>
</comment>
<organism evidence="12 13">
    <name type="scientific">Dioscorea zingiberensis</name>
    <dbReference type="NCBI Taxonomy" id="325984"/>
    <lineage>
        <taxon>Eukaryota</taxon>
        <taxon>Viridiplantae</taxon>
        <taxon>Streptophyta</taxon>
        <taxon>Embryophyta</taxon>
        <taxon>Tracheophyta</taxon>
        <taxon>Spermatophyta</taxon>
        <taxon>Magnoliopsida</taxon>
        <taxon>Liliopsida</taxon>
        <taxon>Dioscoreales</taxon>
        <taxon>Dioscoreaceae</taxon>
        <taxon>Dioscorea</taxon>
    </lineage>
</organism>
<accession>A0A9D5DCR1</accession>
<dbReference type="GO" id="GO:0005797">
    <property type="term" value="C:Golgi medial cisterna"/>
    <property type="evidence" value="ECO:0007669"/>
    <property type="project" value="TreeGrafter"/>
</dbReference>
<dbReference type="EMBL" id="JAGGNH010000001">
    <property type="protein sequence ID" value="KAJ0989533.1"/>
    <property type="molecule type" value="Genomic_DNA"/>
</dbReference>
<comment type="subcellular location">
    <subcellularLocation>
        <location evidence="1">Golgi apparatus membrane</location>
        <topology evidence="1">Single-pass type IV membrane protein</topology>
    </subcellularLocation>
</comment>
<dbReference type="PROSITE" id="PS50157">
    <property type="entry name" value="ZINC_FINGER_C2H2_2"/>
    <property type="match status" value="1"/>
</dbReference>
<feature type="domain" description="C2H2-type" evidence="11">
    <location>
        <begin position="339"/>
        <end position="366"/>
    </location>
</feature>
<comment type="caution">
    <text evidence="12">The sequence shown here is derived from an EMBL/GenBank/DDBJ whole genome shotgun (WGS) entry which is preliminary data.</text>
</comment>
<keyword evidence="7" id="KW-0333">Golgi apparatus</keyword>
<dbReference type="OrthoDB" id="422156at2759"/>
<evidence type="ECO:0000256" key="9">
    <source>
        <dbReference type="PROSITE-ProRule" id="PRU00042"/>
    </source>
</evidence>
<proteinExistence type="inferred from homology"/>
<evidence type="ECO:0000256" key="2">
    <source>
        <dbReference type="ARBA" id="ARBA00008473"/>
    </source>
</evidence>
<keyword evidence="9" id="KW-0479">Metal-binding</keyword>
<dbReference type="Pfam" id="PF12352">
    <property type="entry name" value="V-SNARE_C"/>
    <property type="match status" value="1"/>
</dbReference>
<keyword evidence="8" id="KW-0472">Membrane</keyword>
<evidence type="ECO:0000313" key="12">
    <source>
        <dbReference type="EMBL" id="KAJ0989533.1"/>
    </source>
</evidence>
<dbReference type="Gene3D" id="3.30.160.60">
    <property type="entry name" value="Classic Zinc Finger"/>
    <property type="match status" value="1"/>
</dbReference>
<keyword evidence="13" id="KW-1185">Reference proteome</keyword>
<dbReference type="GO" id="GO:0005801">
    <property type="term" value="C:cis-Golgi network"/>
    <property type="evidence" value="ECO:0007669"/>
    <property type="project" value="InterPro"/>
</dbReference>